<dbReference type="RefSeq" id="WP_345419994.1">
    <property type="nucleotide sequence ID" value="NZ_BAABHO010000039.1"/>
</dbReference>
<dbReference type="PANTHER" id="PTHR48098">
    <property type="entry name" value="ENTEROCHELIN ESTERASE-RELATED"/>
    <property type="match status" value="1"/>
</dbReference>
<evidence type="ECO:0000256" key="1">
    <source>
        <dbReference type="SAM" id="Phobius"/>
    </source>
</evidence>
<dbReference type="InterPro" id="IPR000801">
    <property type="entry name" value="Esterase-like"/>
</dbReference>
<dbReference type="Gene3D" id="3.40.50.1820">
    <property type="entry name" value="alpha/beta hydrolase"/>
    <property type="match status" value="1"/>
</dbReference>
<dbReference type="SUPFAM" id="SSF53474">
    <property type="entry name" value="alpha/beta-Hydrolases"/>
    <property type="match status" value="1"/>
</dbReference>
<dbReference type="PANTHER" id="PTHR48098:SF1">
    <property type="entry name" value="DIACYLGLYCEROL ACYLTRANSFERASE_MYCOLYLTRANSFERASE AG85A"/>
    <property type="match status" value="1"/>
</dbReference>
<sequence>MTVDSVGEIDITTDSFLGLFVLAALVVVVVVVLLLRHHHRLSRLGKVVVAGVTTVLLLIGAGAGINAHFDYFRTLGDVLGLPPSDEVALAALLARKDRPSRGVVTTMTIPGRASDFAGRPAMVWVPPAWFARPRPTMPVVVLLHGTPGTPQDWLDGGRAGAAADAYAAAHGGSAPILVMPDINGTVDGDSECVDGPGGRVETYLTVDVPRFLEQVFHAAPPGRRWAVAGLSEGGSCSLMLALRHPELFETFGDYAGLAGPRAGDTNADTASAVAQLFGGSQTAFEAHEPAQLLASRRYPQLGGWFEVGDADPEPAAAASTLVPAAQRAGITTCSVVVPGGTHTFDVFSRAFADSLPWMAGRLGAGPVVRGCPSQDS</sequence>
<name>A0ABP9BWZ9_9PSEU</name>
<keyword evidence="1" id="KW-0812">Transmembrane</keyword>
<protein>
    <recommendedName>
        <fullName evidence="4">S-formylglutathione hydrolase FrmB</fullName>
    </recommendedName>
</protein>
<gene>
    <name evidence="2" type="ORF">GCM10023200_42780</name>
</gene>
<dbReference type="Pfam" id="PF00756">
    <property type="entry name" value="Esterase"/>
    <property type="match status" value="1"/>
</dbReference>
<accession>A0ABP9BWZ9</accession>
<dbReference type="Proteomes" id="UP001500928">
    <property type="component" value="Unassembled WGS sequence"/>
</dbReference>
<evidence type="ECO:0000313" key="2">
    <source>
        <dbReference type="EMBL" id="GAA4801358.1"/>
    </source>
</evidence>
<dbReference type="InterPro" id="IPR029058">
    <property type="entry name" value="AB_hydrolase_fold"/>
</dbReference>
<proteinExistence type="predicted"/>
<feature type="transmembrane region" description="Helical" evidence="1">
    <location>
        <begin position="16"/>
        <end position="35"/>
    </location>
</feature>
<comment type="caution">
    <text evidence="2">The sequence shown here is derived from an EMBL/GenBank/DDBJ whole genome shotgun (WGS) entry which is preliminary data.</text>
</comment>
<keyword evidence="1" id="KW-0472">Membrane</keyword>
<evidence type="ECO:0000313" key="3">
    <source>
        <dbReference type="Proteomes" id="UP001500928"/>
    </source>
</evidence>
<feature type="transmembrane region" description="Helical" evidence="1">
    <location>
        <begin position="47"/>
        <end position="65"/>
    </location>
</feature>
<dbReference type="InterPro" id="IPR050583">
    <property type="entry name" value="Mycobacterial_A85_antigen"/>
</dbReference>
<evidence type="ECO:0008006" key="4">
    <source>
        <dbReference type="Google" id="ProtNLM"/>
    </source>
</evidence>
<keyword evidence="1" id="KW-1133">Transmembrane helix</keyword>
<reference evidence="3" key="1">
    <citation type="journal article" date="2019" name="Int. J. Syst. Evol. Microbiol.">
        <title>The Global Catalogue of Microorganisms (GCM) 10K type strain sequencing project: providing services to taxonomists for standard genome sequencing and annotation.</title>
        <authorList>
            <consortium name="The Broad Institute Genomics Platform"/>
            <consortium name="The Broad Institute Genome Sequencing Center for Infectious Disease"/>
            <person name="Wu L."/>
            <person name="Ma J."/>
        </authorList>
    </citation>
    <scope>NUCLEOTIDE SEQUENCE [LARGE SCALE GENOMIC DNA]</scope>
    <source>
        <strain evidence="3">JCM 17979</strain>
    </source>
</reference>
<dbReference type="EMBL" id="BAABHO010000039">
    <property type="protein sequence ID" value="GAA4801358.1"/>
    <property type="molecule type" value="Genomic_DNA"/>
</dbReference>
<organism evidence="2 3">
    <name type="scientific">Actinomycetospora chlora</name>
    <dbReference type="NCBI Taxonomy" id="663608"/>
    <lineage>
        <taxon>Bacteria</taxon>
        <taxon>Bacillati</taxon>
        <taxon>Actinomycetota</taxon>
        <taxon>Actinomycetes</taxon>
        <taxon>Pseudonocardiales</taxon>
        <taxon>Pseudonocardiaceae</taxon>
        <taxon>Actinomycetospora</taxon>
    </lineage>
</organism>
<keyword evidence="3" id="KW-1185">Reference proteome</keyword>